<evidence type="ECO:0000313" key="7">
    <source>
        <dbReference type="Ensembl" id="ENSNFUP00015054279.1"/>
    </source>
</evidence>
<evidence type="ECO:0000256" key="6">
    <source>
        <dbReference type="SAM" id="MobiDB-lite"/>
    </source>
</evidence>
<name>A0A8C6Q7Z0_NOTFU</name>
<evidence type="ECO:0000256" key="1">
    <source>
        <dbReference type="ARBA" id="ARBA00004141"/>
    </source>
</evidence>
<dbReference type="Proteomes" id="UP000694548">
    <property type="component" value="Chromosome sgr10"/>
</dbReference>
<dbReference type="InterPro" id="IPR028153">
    <property type="entry name" value="UPF0444"/>
</dbReference>
<proteinExistence type="inferred from homology"/>
<evidence type="ECO:0000256" key="4">
    <source>
        <dbReference type="ARBA" id="ARBA00022989"/>
    </source>
</evidence>
<accession>A0A8C6Q7Z0</accession>
<evidence type="ECO:0000256" key="2">
    <source>
        <dbReference type="ARBA" id="ARBA00008411"/>
    </source>
</evidence>
<protein>
    <submittedName>
        <fullName evidence="7">Zgc:153675</fullName>
    </submittedName>
</protein>
<keyword evidence="4" id="KW-1133">Transmembrane helix</keyword>
<dbReference type="PANTHER" id="PTHR31443">
    <property type="match status" value="1"/>
</dbReference>
<evidence type="ECO:0000256" key="5">
    <source>
        <dbReference type="ARBA" id="ARBA00023136"/>
    </source>
</evidence>
<dbReference type="GO" id="GO:0016020">
    <property type="term" value="C:membrane"/>
    <property type="evidence" value="ECO:0007669"/>
    <property type="project" value="UniProtKB-SubCell"/>
</dbReference>
<dbReference type="Pfam" id="PF15475">
    <property type="entry name" value="UPF0444"/>
    <property type="match status" value="1"/>
</dbReference>
<comment type="subcellular location">
    <subcellularLocation>
        <location evidence="1">Membrane</location>
        <topology evidence="1">Multi-pass membrane protein</topology>
    </subcellularLocation>
</comment>
<organism evidence="7 8">
    <name type="scientific">Nothobranchius furzeri</name>
    <name type="common">Turquoise killifish</name>
    <dbReference type="NCBI Taxonomy" id="105023"/>
    <lineage>
        <taxon>Eukaryota</taxon>
        <taxon>Metazoa</taxon>
        <taxon>Chordata</taxon>
        <taxon>Craniata</taxon>
        <taxon>Vertebrata</taxon>
        <taxon>Euteleostomi</taxon>
        <taxon>Actinopterygii</taxon>
        <taxon>Neopterygii</taxon>
        <taxon>Teleostei</taxon>
        <taxon>Neoteleostei</taxon>
        <taxon>Acanthomorphata</taxon>
        <taxon>Ovalentaria</taxon>
        <taxon>Atherinomorphae</taxon>
        <taxon>Cyprinodontiformes</taxon>
        <taxon>Nothobranchiidae</taxon>
        <taxon>Nothobranchius</taxon>
    </lineage>
</organism>
<dbReference type="AlphaFoldDB" id="A0A8C6Q7Z0"/>
<evidence type="ECO:0000313" key="8">
    <source>
        <dbReference type="Proteomes" id="UP000694548"/>
    </source>
</evidence>
<reference evidence="7" key="3">
    <citation type="submission" date="2025-09" db="UniProtKB">
        <authorList>
            <consortium name="Ensembl"/>
        </authorList>
    </citation>
    <scope>IDENTIFICATION</scope>
</reference>
<feature type="compositionally biased region" description="Polar residues" evidence="6">
    <location>
        <begin position="9"/>
        <end position="25"/>
    </location>
</feature>
<keyword evidence="8" id="KW-1185">Reference proteome</keyword>
<dbReference type="GeneTree" id="ENSGT00390000013899"/>
<reference evidence="7" key="1">
    <citation type="submission" date="2014-08" db="EMBL/GenBank/DDBJ databases">
        <authorList>
            <person name="Senf B."/>
            <person name="Petzold A."/>
            <person name="Downie B.R."/>
            <person name="Koch P."/>
            <person name="Platzer M."/>
        </authorList>
    </citation>
    <scope>NUCLEOTIDE SEQUENCE [LARGE SCALE GENOMIC DNA]</scope>
    <source>
        <strain evidence="7">GRZ</strain>
    </source>
</reference>
<feature type="region of interest" description="Disordered" evidence="6">
    <location>
        <begin position="1"/>
        <end position="49"/>
    </location>
</feature>
<reference evidence="7" key="2">
    <citation type="submission" date="2025-08" db="UniProtKB">
        <authorList>
            <consortium name="Ensembl"/>
        </authorList>
    </citation>
    <scope>IDENTIFICATION</scope>
</reference>
<evidence type="ECO:0000256" key="3">
    <source>
        <dbReference type="ARBA" id="ARBA00022692"/>
    </source>
</evidence>
<gene>
    <name evidence="7" type="primary">zgc:153675</name>
</gene>
<dbReference type="Ensembl" id="ENSNFUT00015056574.1">
    <property type="protein sequence ID" value="ENSNFUP00015054279.1"/>
    <property type="gene ID" value="ENSNFUG00015025200.1"/>
</dbReference>
<keyword evidence="5" id="KW-0472">Membrane</keyword>
<sequence>MSSAHRGKNVNSVNMDPQPGSSLTSEQDEPANCQAPEESGKDHDVPPPGVVWRLTGGLFNVTKGVVGAAVGGVAWVGGKSLEITKSAVTTMPSVGVGLVKGGVSAMAGGVSSVGSTVANKVPFTSKRKDKAE</sequence>
<keyword evidence="3" id="KW-0812">Transmembrane</keyword>
<comment type="similarity">
    <text evidence="2">Belongs to the TMEM263 family.</text>
</comment>